<dbReference type="PANTHER" id="PTHR34265:SF1">
    <property type="entry name" value="TYPE III PANTOTHENATE KINASE"/>
    <property type="match status" value="1"/>
</dbReference>
<dbReference type="Pfam" id="PF03309">
    <property type="entry name" value="Pan_kinase"/>
    <property type="match status" value="1"/>
</dbReference>
<evidence type="ECO:0000256" key="9">
    <source>
        <dbReference type="ARBA" id="ARBA00022958"/>
    </source>
</evidence>
<evidence type="ECO:0000313" key="13">
    <source>
        <dbReference type="EMBL" id="SVC32671.1"/>
    </source>
</evidence>
<dbReference type="NCBIfam" id="TIGR00671">
    <property type="entry name" value="baf"/>
    <property type="match status" value="1"/>
</dbReference>
<dbReference type="GO" id="GO:0005737">
    <property type="term" value="C:cytoplasm"/>
    <property type="evidence" value="ECO:0007669"/>
    <property type="project" value="UniProtKB-SubCell"/>
</dbReference>
<evidence type="ECO:0000256" key="12">
    <source>
        <dbReference type="ARBA" id="ARBA00040883"/>
    </source>
</evidence>
<keyword evidence="10" id="KW-0173">Coenzyme A biosynthesis</keyword>
<evidence type="ECO:0000256" key="1">
    <source>
        <dbReference type="ARBA" id="ARBA00001958"/>
    </source>
</evidence>
<evidence type="ECO:0000256" key="8">
    <source>
        <dbReference type="ARBA" id="ARBA00022840"/>
    </source>
</evidence>
<dbReference type="PANTHER" id="PTHR34265">
    <property type="entry name" value="TYPE III PANTOTHENATE KINASE"/>
    <property type="match status" value="1"/>
</dbReference>
<dbReference type="GO" id="GO:0015937">
    <property type="term" value="P:coenzyme A biosynthetic process"/>
    <property type="evidence" value="ECO:0007669"/>
    <property type="project" value="UniProtKB-KW"/>
</dbReference>
<keyword evidence="5" id="KW-0808">Transferase</keyword>
<dbReference type="InterPro" id="IPR004619">
    <property type="entry name" value="Type_III_PanK"/>
</dbReference>
<organism evidence="13">
    <name type="scientific">marine metagenome</name>
    <dbReference type="NCBI Taxonomy" id="408172"/>
    <lineage>
        <taxon>unclassified sequences</taxon>
        <taxon>metagenomes</taxon>
        <taxon>ecological metagenomes</taxon>
    </lineage>
</organism>
<dbReference type="InterPro" id="IPR043129">
    <property type="entry name" value="ATPase_NBD"/>
</dbReference>
<dbReference type="EMBL" id="UINC01085278">
    <property type="protein sequence ID" value="SVC32671.1"/>
    <property type="molecule type" value="Genomic_DNA"/>
</dbReference>
<keyword evidence="9" id="KW-0630">Potassium</keyword>
<dbReference type="Gene3D" id="3.30.420.40">
    <property type="match status" value="2"/>
</dbReference>
<dbReference type="AlphaFoldDB" id="A0A382LCU0"/>
<dbReference type="CDD" id="cd24015">
    <property type="entry name" value="ASKHA_NBD_PanK-III"/>
    <property type="match status" value="1"/>
</dbReference>
<dbReference type="SUPFAM" id="SSF53067">
    <property type="entry name" value="Actin-like ATPase domain"/>
    <property type="match status" value="2"/>
</dbReference>
<sequence length="255" mass="27059">MTIGEESVLCVDIGNTNVRFGLVSGTRVKDSRTLFTEDLIANPEEFIRLLPREVKATAFCSVVPAADKIVHDALRAITPNPFRLTHDNCGNLPIRYPTPERVGQDRLANSLAAQKLYGTPAIVIDVGTAATFDIVSSAGGYEGGVIAPGPQVFIDCLTDRAALLPRVTLPEAPLTEAIGRSTSEAMALGLVHGFPAMIQGVLEKVTFSLGIIDDGDSEVILTGGGAFRVGKIATKHDPDLTLKGIALAFQYQDST</sequence>
<dbReference type="GO" id="GO:0004594">
    <property type="term" value="F:pantothenate kinase activity"/>
    <property type="evidence" value="ECO:0007669"/>
    <property type="project" value="InterPro"/>
</dbReference>
<proteinExistence type="inferred from homology"/>
<comment type="cofactor">
    <cofactor evidence="1">
        <name>K(+)</name>
        <dbReference type="ChEBI" id="CHEBI:29103"/>
    </cofactor>
</comment>
<evidence type="ECO:0000256" key="3">
    <source>
        <dbReference type="ARBA" id="ARBA00011738"/>
    </source>
</evidence>
<reference evidence="13" key="1">
    <citation type="submission" date="2018-05" db="EMBL/GenBank/DDBJ databases">
        <authorList>
            <person name="Lanie J.A."/>
            <person name="Ng W.-L."/>
            <person name="Kazmierczak K.M."/>
            <person name="Andrzejewski T.M."/>
            <person name="Davidsen T.M."/>
            <person name="Wayne K.J."/>
            <person name="Tettelin H."/>
            <person name="Glass J.I."/>
            <person name="Rusch D."/>
            <person name="Podicherti R."/>
            <person name="Tsui H.-C.T."/>
            <person name="Winkler M.E."/>
        </authorList>
    </citation>
    <scope>NUCLEOTIDE SEQUENCE</scope>
</reference>
<evidence type="ECO:0000256" key="7">
    <source>
        <dbReference type="ARBA" id="ARBA00022777"/>
    </source>
</evidence>
<evidence type="ECO:0000256" key="5">
    <source>
        <dbReference type="ARBA" id="ARBA00022679"/>
    </source>
</evidence>
<evidence type="ECO:0000256" key="10">
    <source>
        <dbReference type="ARBA" id="ARBA00022993"/>
    </source>
</evidence>
<comment type="subcellular location">
    <subcellularLocation>
        <location evidence="2">Cytoplasm</location>
    </subcellularLocation>
</comment>
<evidence type="ECO:0000256" key="11">
    <source>
        <dbReference type="ARBA" id="ARBA00038036"/>
    </source>
</evidence>
<evidence type="ECO:0000256" key="6">
    <source>
        <dbReference type="ARBA" id="ARBA00022741"/>
    </source>
</evidence>
<dbReference type="HAMAP" id="MF_01274">
    <property type="entry name" value="Pantothen_kinase_3"/>
    <property type="match status" value="1"/>
</dbReference>
<keyword evidence="8" id="KW-0067">ATP-binding</keyword>
<name>A0A382LCU0_9ZZZZ</name>
<accession>A0A382LCU0</accession>
<dbReference type="GO" id="GO:0005524">
    <property type="term" value="F:ATP binding"/>
    <property type="evidence" value="ECO:0007669"/>
    <property type="project" value="UniProtKB-KW"/>
</dbReference>
<keyword evidence="6" id="KW-0547">Nucleotide-binding</keyword>
<keyword evidence="4" id="KW-0963">Cytoplasm</keyword>
<evidence type="ECO:0000256" key="4">
    <source>
        <dbReference type="ARBA" id="ARBA00022490"/>
    </source>
</evidence>
<gene>
    <name evidence="13" type="ORF">METZ01_LOCUS285525</name>
</gene>
<keyword evidence="7" id="KW-0418">Kinase</keyword>
<evidence type="ECO:0000256" key="2">
    <source>
        <dbReference type="ARBA" id="ARBA00004496"/>
    </source>
</evidence>
<protein>
    <recommendedName>
        <fullName evidence="12">Type III pantothenate kinase</fullName>
    </recommendedName>
</protein>
<comment type="subunit">
    <text evidence="3">Homodimer.</text>
</comment>
<comment type="similarity">
    <text evidence="11">Belongs to the type III pantothenate kinase family.</text>
</comment>